<accession>A0A3M6RKY1</accession>
<proteinExistence type="predicted"/>
<name>A0A3M6RKY1_9BURK</name>
<gene>
    <name evidence="1" type="ORF">EBQ34_05025</name>
</gene>
<comment type="caution">
    <text evidence="1">The sequence shown here is derived from an EMBL/GenBank/DDBJ whole genome shotgun (WGS) entry which is preliminary data.</text>
</comment>
<protein>
    <submittedName>
        <fullName evidence="1">Uncharacterized protein</fullName>
    </submittedName>
</protein>
<dbReference type="EMBL" id="RDQJ01000005">
    <property type="protein sequence ID" value="RMX15933.1"/>
    <property type="molecule type" value="Genomic_DNA"/>
</dbReference>
<sequence length="344" mass="35808">MDLRQLPLDPAIAVKVSTGLTQTPQTHATLPPVENLYTPAQGFFQSRLGMAVEGATAPANSFGQKVVNGLLGLAVAPMAMAESVVTSLYNAPNNAHLTGQYLARASLTEDRHEATTDVLRAVAHGAEGFAGMGGVLAPASAARTVPGLSPVAPVVRPSAAQTADALADATISANPARGNPAAIVRGLGELNRRQAAALDALPAEGAKAIVHQSFGLRDLTALTAATGDEFAMFSTGGRRLLVRGNETSVPITPDMARDLAQNGWRWSAHTHPGTSTNVLRSSPGDRAVLGVMREASQGSRFIRPQGASESEIINGFNKQSVILNSEGKIRVFTPEGDSMLGWKP</sequence>
<reference evidence="1 2" key="1">
    <citation type="submission" date="2018-10" db="EMBL/GenBank/DDBJ databases">
        <title>Comamonadaceae CDC group NO-1 genome sequencing and assembly.</title>
        <authorList>
            <person name="Bernier A.-M."/>
            <person name="Bernard K."/>
        </authorList>
    </citation>
    <scope>NUCLEOTIDE SEQUENCE [LARGE SCALE GENOMIC DNA]</scope>
    <source>
        <strain evidence="1 2">NML180582</strain>
    </source>
</reference>
<dbReference type="AlphaFoldDB" id="A0A3M6RKY1"/>
<dbReference type="Proteomes" id="UP000275180">
    <property type="component" value="Unassembled WGS sequence"/>
</dbReference>
<evidence type="ECO:0000313" key="1">
    <source>
        <dbReference type="EMBL" id="RMX15933.1"/>
    </source>
</evidence>
<organism evidence="1 2">
    <name type="scientific">Vandammella animalimorsus</name>
    <dbReference type="NCBI Taxonomy" id="2029117"/>
    <lineage>
        <taxon>Bacteria</taxon>
        <taxon>Pseudomonadati</taxon>
        <taxon>Pseudomonadota</taxon>
        <taxon>Betaproteobacteria</taxon>
        <taxon>Burkholderiales</taxon>
        <taxon>Comamonadaceae</taxon>
        <taxon>Vandammella</taxon>
    </lineage>
</organism>
<evidence type="ECO:0000313" key="2">
    <source>
        <dbReference type="Proteomes" id="UP000275180"/>
    </source>
</evidence>